<sequence length="84" mass="8789">MTMTCLTGLPGCVDVDCVCRCHDYASPGEPVCGAVNSTLGLTCNLRPHPAGTAHQQIDGNGVRAWGFDLPGTPSADPREDPRHA</sequence>
<evidence type="ECO:0000313" key="3">
    <source>
        <dbReference type="Proteomes" id="UP000267804"/>
    </source>
</evidence>
<organism evidence="2 3">
    <name type="scientific">Micromonospora tulbaghiae</name>
    <dbReference type="NCBI Taxonomy" id="479978"/>
    <lineage>
        <taxon>Bacteria</taxon>
        <taxon>Bacillati</taxon>
        <taxon>Actinomycetota</taxon>
        <taxon>Actinomycetes</taxon>
        <taxon>Micromonosporales</taxon>
        <taxon>Micromonosporaceae</taxon>
        <taxon>Micromonospora</taxon>
    </lineage>
</organism>
<accession>A0A386WRW1</accession>
<evidence type="ECO:0000256" key="1">
    <source>
        <dbReference type="SAM" id="MobiDB-lite"/>
    </source>
</evidence>
<name>A0A386WRW1_9ACTN</name>
<feature type="region of interest" description="Disordered" evidence="1">
    <location>
        <begin position="63"/>
        <end position="84"/>
    </location>
</feature>
<gene>
    <name evidence="2" type="ORF">CSH63_17795</name>
</gene>
<protein>
    <submittedName>
        <fullName evidence="2">Uncharacterized protein</fullName>
    </submittedName>
</protein>
<dbReference type="KEGG" id="mtua:CSH63_17795"/>
<dbReference type="EMBL" id="CP024087">
    <property type="protein sequence ID" value="AYF29284.1"/>
    <property type="molecule type" value="Genomic_DNA"/>
</dbReference>
<evidence type="ECO:0000313" key="2">
    <source>
        <dbReference type="EMBL" id="AYF29284.1"/>
    </source>
</evidence>
<reference evidence="2 3" key="1">
    <citation type="submission" date="2017-10" db="EMBL/GenBank/DDBJ databases">
        <title>Integration of genomic and chemical information greatly accelerates assignment of the full stereostructure of myelolactone, a potent inhibitor of myeloma from a marine-derived Micromonospora.</title>
        <authorList>
            <person name="Kim M.C."/>
            <person name="Machado H."/>
            <person name="Jensen P.R."/>
            <person name="Fenical W."/>
        </authorList>
    </citation>
    <scope>NUCLEOTIDE SEQUENCE [LARGE SCALE GENOMIC DNA]</scope>
    <source>
        <strain evidence="2 3">CNY-010</strain>
    </source>
</reference>
<proteinExistence type="predicted"/>
<dbReference type="Proteomes" id="UP000267804">
    <property type="component" value="Chromosome"/>
</dbReference>
<dbReference type="AlphaFoldDB" id="A0A386WRW1"/>